<protein>
    <submittedName>
        <fullName evidence="2">Phage terminase, small subunit, putative, P27 family</fullName>
    </submittedName>
</protein>
<dbReference type="OrthoDB" id="2146193at2"/>
<feature type="compositionally biased region" description="Basic and acidic residues" evidence="1">
    <location>
        <begin position="19"/>
        <end position="42"/>
    </location>
</feature>
<dbReference type="AlphaFoldDB" id="A0A1I4I593"/>
<accession>A0A1I4I593</accession>
<proteinExistence type="predicted"/>
<organism evidence="2 3">
    <name type="scientific">Lactococcus garvieae</name>
    <dbReference type="NCBI Taxonomy" id="1363"/>
    <lineage>
        <taxon>Bacteria</taxon>
        <taxon>Bacillati</taxon>
        <taxon>Bacillota</taxon>
        <taxon>Bacilli</taxon>
        <taxon>Lactobacillales</taxon>
        <taxon>Streptococcaceae</taxon>
        <taxon>Lactococcus</taxon>
    </lineage>
</organism>
<reference evidence="2 3" key="1">
    <citation type="submission" date="2016-10" db="EMBL/GenBank/DDBJ databases">
        <authorList>
            <person name="de Groot N.N."/>
        </authorList>
    </citation>
    <scope>NUCLEOTIDE SEQUENCE [LARGE SCALE GENOMIC DNA]</scope>
    <source>
        <strain evidence="2 3">M79</strain>
    </source>
</reference>
<evidence type="ECO:0000313" key="3">
    <source>
        <dbReference type="Proteomes" id="UP000181969"/>
    </source>
</evidence>
<dbReference type="NCBIfam" id="TIGR01558">
    <property type="entry name" value="sm_term_P27"/>
    <property type="match status" value="1"/>
</dbReference>
<dbReference type="Proteomes" id="UP000181969">
    <property type="component" value="Unassembled WGS sequence"/>
</dbReference>
<evidence type="ECO:0000313" key="2">
    <source>
        <dbReference type="EMBL" id="SFL49444.1"/>
    </source>
</evidence>
<dbReference type="InterPro" id="IPR006448">
    <property type="entry name" value="Phage_term_ssu_P27"/>
</dbReference>
<name>A0A1I4I593_9LACT</name>
<evidence type="ECO:0000256" key="1">
    <source>
        <dbReference type="SAM" id="MobiDB-lite"/>
    </source>
</evidence>
<sequence>MKKGATKPKTKNTKAKKQPKIDDKKGRFSDKKASNSDKEQLKIRVTPPSQLPVDGRTLWGKIIKNFESVESLTKIDEPNLELFCANYAMYRQALESVKKYGIVIETDTGLKKNPAVGVIDTATKTMRALSTALGFDYQFREKVFAKDVKTDEIETDILEVFKID</sequence>
<feature type="compositionally biased region" description="Basic residues" evidence="1">
    <location>
        <begin position="1"/>
        <end position="18"/>
    </location>
</feature>
<dbReference type="Pfam" id="PF05119">
    <property type="entry name" value="Terminase_4"/>
    <property type="match status" value="1"/>
</dbReference>
<feature type="region of interest" description="Disordered" evidence="1">
    <location>
        <begin position="1"/>
        <end position="43"/>
    </location>
</feature>
<dbReference type="RefSeq" id="WP_074751633.1">
    <property type="nucleotide sequence ID" value="NZ_FOTJ01000013.1"/>
</dbReference>
<gene>
    <name evidence="2" type="ORF">SAMN05216438_11314</name>
</gene>
<dbReference type="EMBL" id="FOTJ01000013">
    <property type="protein sequence ID" value="SFL49444.1"/>
    <property type="molecule type" value="Genomic_DNA"/>
</dbReference>